<dbReference type="PANTHER" id="PTHR10676:SF339">
    <property type="entry name" value="DYNEIN AXONEMAL HEAVY CHAIN 6"/>
    <property type="match status" value="1"/>
</dbReference>
<dbReference type="GO" id="GO:0060294">
    <property type="term" value="P:cilium movement involved in cell motility"/>
    <property type="evidence" value="ECO:0007669"/>
    <property type="project" value="TreeGrafter"/>
</dbReference>
<dbReference type="GO" id="GO:0097729">
    <property type="term" value="C:9+2 motile cilium"/>
    <property type="evidence" value="ECO:0007669"/>
    <property type="project" value="TreeGrafter"/>
</dbReference>
<dbReference type="KEGG" id="hazt:108667681"/>
<dbReference type="SUPFAM" id="SSF52540">
    <property type="entry name" value="P-loop containing nucleoside triphosphate hydrolases"/>
    <property type="match status" value="1"/>
</dbReference>
<dbReference type="Pfam" id="PF12777">
    <property type="entry name" value="MT"/>
    <property type="match status" value="1"/>
</dbReference>
<feature type="coiled-coil region" evidence="1">
    <location>
        <begin position="1101"/>
        <end position="1177"/>
    </location>
</feature>
<evidence type="ECO:0000313" key="5">
    <source>
        <dbReference type="Proteomes" id="UP000694843"/>
    </source>
</evidence>
<name>A0A8B7N9V4_HYAAZ</name>
<evidence type="ECO:0000313" key="6">
    <source>
        <dbReference type="RefSeq" id="XP_018010218.2"/>
    </source>
</evidence>
<feature type="domain" description="Dynein heavy chain coiled coil stalk" evidence="3">
    <location>
        <begin position="1101"/>
        <end position="1411"/>
    </location>
</feature>
<evidence type="ECO:0000259" key="4">
    <source>
        <dbReference type="Pfam" id="PF12781"/>
    </source>
</evidence>
<dbReference type="InterPro" id="IPR026983">
    <property type="entry name" value="DHC"/>
</dbReference>
<keyword evidence="5" id="KW-1185">Reference proteome</keyword>
<evidence type="ECO:0000256" key="1">
    <source>
        <dbReference type="SAM" id="Coils"/>
    </source>
</evidence>
<dbReference type="PANTHER" id="PTHR10676">
    <property type="entry name" value="DYNEIN HEAVY CHAIN FAMILY PROTEIN"/>
    <property type="match status" value="1"/>
</dbReference>
<dbReference type="Gene3D" id="3.40.50.300">
    <property type="entry name" value="P-loop containing nucleotide triphosphate hydrolases"/>
    <property type="match status" value="3"/>
</dbReference>
<evidence type="ECO:0000256" key="2">
    <source>
        <dbReference type="SAM" id="MobiDB-lite"/>
    </source>
</evidence>
<dbReference type="Gene3D" id="1.20.920.20">
    <property type="match status" value="1"/>
</dbReference>
<evidence type="ECO:0000259" key="3">
    <source>
        <dbReference type="Pfam" id="PF12777"/>
    </source>
</evidence>
<dbReference type="GeneID" id="108667681"/>
<dbReference type="Pfam" id="PF12781">
    <property type="entry name" value="AAA_9"/>
    <property type="match status" value="1"/>
</dbReference>
<dbReference type="OrthoDB" id="6365035at2759"/>
<dbReference type="InterPro" id="IPR035706">
    <property type="entry name" value="AAA_9"/>
</dbReference>
<feature type="coiled-coil region" evidence="1">
    <location>
        <begin position="1314"/>
        <end position="1362"/>
    </location>
</feature>
<dbReference type="Gene3D" id="1.10.8.1220">
    <property type="match status" value="1"/>
</dbReference>
<accession>A0A8B7N9V4</accession>
<dbReference type="GO" id="GO:0051959">
    <property type="term" value="F:dynein light intermediate chain binding"/>
    <property type="evidence" value="ECO:0007669"/>
    <property type="project" value="InterPro"/>
</dbReference>
<dbReference type="GO" id="GO:0030286">
    <property type="term" value="C:dynein complex"/>
    <property type="evidence" value="ECO:0007669"/>
    <property type="project" value="InterPro"/>
</dbReference>
<gene>
    <name evidence="6" type="primary">LOC108667681</name>
</gene>
<dbReference type="Proteomes" id="UP000694843">
    <property type="component" value="Unplaced"/>
</dbReference>
<organism evidence="5 6">
    <name type="scientific">Hyalella azteca</name>
    <name type="common">Amphipod</name>
    <dbReference type="NCBI Taxonomy" id="294128"/>
    <lineage>
        <taxon>Eukaryota</taxon>
        <taxon>Metazoa</taxon>
        <taxon>Ecdysozoa</taxon>
        <taxon>Arthropoda</taxon>
        <taxon>Crustacea</taxon>
        <taxon>Multicrustacea</taxon>
        <taxon>Malacostraca</taxon>
        <taxon>Eumalacostraca</taxon>
        <taxon>Peracarida</taxon>
        <taxon>Amphipoda</taxon>
        <taxon>Senticaudata</taxon>
        <taxon>Talitrida</taxon>
        <taxon>Talitroidea</taxon>
        <taxon>Hyalellidae</taxon>
        <taxon>Hyalella</taxon>
    </lineage>
</organism>
<feature type="domain" description="Dynein heavy chain ATP-binding dynein motor region" evidence="4">
    <location>
        <begin position="1601"/>
        <end position="1710"/>
    </location>
</feature>
<proteinExistence type="predicted"/>
<feature type="region of interest" description="Disordered" evidence="2">
    <location>
        <begin position="2234"/>
        <end position="2271"/>
    </location>
</feature>
<dbReference type="InterPro" id="IPR027417">
    <property type="entry name" value="P-loop_NTPase"/>
</dbReference>
<keyword evidence="1" id="KW-0175">Coiled coil</keyword>
<dbReference type="GO" id="GO:0008569">
    <property type="term" value="F:minus-end-directed microtubule motor activity"/>
    <property type="evidence" value="ECO:0007669"/>
    <property type="project" value="TreeGrafter"/>
</dbReference>
<reference evidence="6" key="1">
    <citation type="submission" date="2025-08" db="UniProtKB">
        <authorList>
            <consortium name="RefSeq"/>
        </authorList>
    </citation>
    <scope>IDENTIFICATION</scope>
    <source>
        <tissue evidence="6">Whole organism</tissue>
    </source>
</reference>
<dbReference type="GO" id="GO:0045505">
    <property type="term" value="F:dynein intermediate chain binding"/>
    <property type="evidence" value="ECO:0007669"/>
    <property type="project" value="InterPro"/>
</dbReference>
<dbReference type="InterPro" id="IPR024743">
    <property type="entry name" value="Dynein_HC_stalk"/>
</dbReference>
<sequence length="2346" mass="264136">MSLNFNVIYDEFSEADLREQVEKRVGATVLKLELGVGGLIDKALSLYSLLKLHDRCAIVHRHAASVARLLFDAVEALASRPPNSMDRKIFVYVEIYWSSHENIMQLRRRVERELRLRNQRCRTEGQIWLTLKGPFGSCREVRSILRAVAEAHNAARTCLTIKLILEAVPADNLCWHLYNRIPVIKFSDPGTQTPEGCFPCSYTSDFPFSQEILSEKMKTHGINVEQKEAIVRLIASLEQEGKGPATKDDHEAQMFLEEVFSMLNPQIRLNTLKLDKNSTGFQFHKLDFEDDTSCPKIEDPRSKEAAEMSEGVEAMKQTKVDGILFESDEGLKEMKQIEETVTESDAKTAQEDLVVQDNCEENLKSPKKRRIKLIKALAGLLRWIKAKKALSNAKKDTAVDLVQFTEEFAVTFEALQLLLQARRPLAIIGSHGKGMSTFWDLFERVTGSGIFMVRFKCTAKVTPHDLSETLRRELQQVKCNSARVSETLSIDRQELRTMTVINKTALNSCHDAQETMIQERSNSHSLLKSGKTEDNFALSVNEIAKNQNYVENKGSSHMPTNRETKEHFSSPGGEDLLLLFEDVHLLDCSAPGAQAMWQCIRSITETQKFYASDIHETIALQNVIPVVTLATCHDGEVASKIANHVRRHFVFVKFPGPSPSRVRKIIKQHLEDVLPKSEDYGDNFSKLLKVIEALHFKIEELTLSNEENNQALRLQTRAVHNVDPNLHHLIRLTHRLGKSLAIVNSSPDVFHGLVKWQCKQVYEATNIADRLNFTNIVEEILQSFLPHSSPSTANLVWWMDCGKSGEAVLRRAKDFEVFTNKLQAHAKDDTMILTDGNIRVMQRMIEGLHDVVQGHLMVSGTPGCCRRRMLLTAIRFSGYRTFEVAPTFLKAGDSLNEEWLITIRQAIQSVLADSRHCAIVVRTRLAPRNILAKLVALAVDGWTRGIFNQDEEEGLLRSSLVSDEEQHFAGLPIHLLPEHRFAGHKTLQQLLRRKLHICFIVETGDGVQELRQIDEAVLWSCTAVPVSPPTAEDLASVCEALLKPLAIQPQFLEQIKRCVVKMQQKVSPRPVCLGDFVEFCLLFRGFLVQRRQQLSDVMTLLQDGLQRLSESSKNVDELRSELSALEPALKRTLEMSVSITSKLGEQRDMVAQLRDQLNQHLEKVRNQEEIVAKQQGEVAAELKVVLGTIEAAEKALKGLDKKDLSEVRALTKPPEIIVTCLEPLCLLLGVRPEWSLMKTLLGDASMVKRLLEVDKNNINDVMMRKLKKYLEMPTFSPDEIGKVSRPCRVFCVWLLALDQYTQTLVQLQPKKLRLADVERDLSALLLQQRQIQQQMSEGERVLVELQAQYEESVSSRQQLEGAIRSASARLQRCARLTTVLADEETRWRRDLASHEAEAETMVGDCLLAAFASANFARLNPIEITRHLHEYTPILHDEFIKFYHQLRLSASLSTAAQQAAWTAAGLDDDASCYCQAAVLFAAHRPLLVTDPHQLVVPFLEKFYESTGGIVLLSFGQSDVMQRLGDALRDCTKRIVVRHVLVAHAANLEAILRFTSESIISSTKQKHVTRNLSASGGQTTRPTDVRLGNSNFPFLGVDDENFVFSQNKCRLILVCGDSQPIIHPTISPLVTRLLFGLMPTVLEDRLLDTVLLHEREDLHKQRQQLRQSIIKDEENIASLDRSILLRLKTAPAPMETEVLLAAIYEAKASAAECRTRLAESRRNLQKISNVRDKYRAVAARGRIIFSCCWYLKVLDVSHVFSTRRFLELYSECVSSGADVDGAETMSFDQRILSLVTLVTRRIVNEITRALRSGNRDAFLTTLAAAALLEQEEVPAEHWRRALRPVEQASQVQEAVSGLAEVADSEALRDVLSSLLDGAAYRFVLSQLALFVSMKKQRRVLGRLPRSISMFHSFLLVKLLKPTFVVWAARDLVKSVLAPPEALTQNSKININMGSSAREMAVLVRQDHHANATTPDVVISILQKAAAENKLPITQICWTPTNSAERLLGWDGVQYSLEKAAQRGGWIIVLNPCSSLLPVIIHSLSEVTSRANKVDENFRAVLVEDRNCDRAIPGEHFDVVTDSSLSSHTLLPADLSLQCRVLFSAPELTIAGVLSSVADVINSSHYESHYQGGCWRQAVWLAGAVYVALVIPASMREHNRERGSQSQILDEDNLDQEKDGLQDMITLADLSMTYDIMYRLSLLSPLTPGTLFGVLGWIFGRENYWLPLLAKASSTDKKSSAKNLTNRKSAPLHEPDETLEDEEKEGREDLEPDDYCDDEDLKLEDWCVPDELKVVGLSDAPKIMAQFLCAKLPDLHARCQEVQSKMFHETFSSLSRQHLESLETSLMFI</sequence>
<protein>
    <submittedName>
        <fullName evidence="6">Dynein axonemal heavy chain 6</fullName>
    </submittedName>
</protein>
<dbReference type="RefSeq" id="XP_018010218.2">
    <property type="nucleotide sequence ID" value="XM_018154729.2"/>
</dbReference>